<dbReference type="GO" id="GO:0009507">
    <property type="term" value="C:chloroplast"/>
    <property type="evidence" value="ECO:0007669"/>
    <property type="project" value="UniProtKB-SubCell"/>
</dbReference>
<evidence type="ECO:0000256" key="2">
    <source>
        <dbReference type="ARBA" id="ARBA00008561"/>
    </source>
</evidence>
<keyword evidence="5 8" id="KW-0689">Ribosomal protein</keyword>
<evidence type="ECO:0000256" key="5">
    <source>
        <dbReference type="ARBA" id="ARBA00022980"/>
    </source>
</evidence>
<evidence type="ECO:0000256" key="6">
    <source>
        <dbReference type="ARBA" id="ARBA00023274"/>
    </source>
</evidence>
<organism evidence="8">
    <name type="scientific">Lepocinclis tripteris</name>
    <dbReference type="NCBI Taxonomy" id="135494"/>
    <lineage>
        <taxon>Eukaryota</taxon>
        <taxon>Discoba</taxon>
        <taxon>Euglenozoa</taxon>
        <taxon>Euglenida</taxon>
        <taxon>Spirocuta</taxon>
        <taxon>Euglenophyceae</taxon>
        <taxon>Euglenales</taxon>
        <taxon>Phacaceae</taxon>
        <taxon>Lepocinclis</taxon>
    </lineage>
</organism>
<dbReference type="Gene3D" id="3.30.390.140">
    <property type="match status" value="1"/>
</dbReference>
<dbReference type="RefSeq" id="YP_009540900.1">
    <property type="nucleotide sequence ID" value="NC_039968.1"/>
</dbReference>
<geneLocation type="chloroplast" evidence="8"/>
<dbReference type="GO" id="GO:0005840">
    <property type="term" value="C:ribosome"/>
    <property type="evidence" value="ECO:0007669"/>
    <property type="project" value="UniProtKB-KW"/>
</dbReference>
<dbReference type="InterPro" id="IPR038447">
    <property type="entry name" value="PSRP-3/Ycf65_sf"/>
</dbReference>
<dbReference type="EMBL" id="MH898668">
    <property type="protein sequence ID" value="AYQ93392.1"/>
    <property type="molecule type" value="Genomic_DNA"/>
</dbReference>
<keyword evidence="8" id="KW-0934">Plastid</keyword>
<dbReference type="GeneID" id="38462304"/>
<proteinExistence type="inferred from homology"/>
<dbReference type="GO" id="GO:0006412">
    <property type="term" value="P:translation"/>
    <property type="evidence" value="ECO:0007669"/>
    <property type="project" value="InterPro"/>
</dbReference>
<comment type="subcellular location">
    <subcellularLocation>
        <location evidence="1">Plastid</location>
        <location evidence="1">Chloroplast</location>
    </subcellularLocation>
</comment>
<protein>
    <recommendedName>
        <fullName evidence="7">30S ribosomal protein 3, chloroplastic</fullName>
    </recommendedName>
</protein>
<dbReference type="GO" id="GO:0003735">
    <property type="term" value="F:structural constituent of ribosome"/>
    <property type="evidence" value="ECO:0007669"/>
    <property type="project" value="InterPro"/>
</dbReference>
<dbReference type="PANTHER" id="PTHR35108:SF1">
    <property type="entry name" value="OS04G0461100 PROTEIN"/>
    <property type="match status" value="1"/>
</dbReference>
<sequence length="103" mass="12382">MDKYLLKFIWFKNKSIAVSLDLKIIDKTVPLTEYFFWPKSDAWEDMRICLESIDWINSTDIVKILNQLTEVINYWQDNNVSQNNFDCESIKQKFPTCKFVFLD</sequence>
<dbReference type="InterPro" id="IPR006924">
    <property type="entry name" value="Ribosomal_cS23-like"/>
</dbReference>
<keyword evidence="4 8" id="KW-0150">Chloroplast</keyword>
<dbReference type="Pfam" id="PF04839">
    <property type="entry name" value="PSRP-3_Ycf65"/>
    <property type="match status" value="1"/>
</dbReference>
<reference evidence="8" key="1">
    <citation type="journal article" date="2018" name="Sci. Rep.">
        <title>Dynamic evolution of inverted repeats in Euglenophyta plastid genomes.</title>
        <authorList>
            <person name="Karnkowska A."/>
            <person name="Bennett M.S."/>
            <person name="Triemer R.E."/>
        </authorList>
    </citation>
    <scope>NUCLEOTIDE SEQUENCE</scope>
</reference>
<evidence type="ECO:0000256" key="7">
    <source>
        <dbReference type="ARBA" id="ARBA00035379"/>
    </source>
</evidence>
<dbReference type="GO" id="GO:1990904">
    <property type="term" value="C:ribonucleoprotein complex"/>
    <property type="evidence" value="ECO:0007669"/>
    <property type="project" value="UniProtKB-KW"/>
</dbReference>
<dbReference type="PANTHER" id="PTHR35108">
    <property type="entry name" value="30S RIBOSOMAL PROTEIN 3, CHLOROPLASTIC"/>
    <property type="match status" value="1"/>
</dbReference>
<evidence type="ECO:0000313" key="8">
    <source>
        <dbReference type="EMBL" id="AYQ93392.1"/>
    </source>
</evidence>
<evidence type="ECO:0000256" key="3">
    <source>
        <dbReference type="ARBA" id="ARBA00011458"/>
    </source>
</evidence>
<comment type="subunit">
    <text evidence="3">Part of the 30S ribosomal subunit.</text>
</comment>
<name>A0A3G3LL05_9EUGL</name>
<keyword evidence="6" id="KW-0687">Ribonucleoprotein</keyword>
<accession>A0A3G3LL05</accession>
<evidence type="ECO:0000256" key="4">
    <source>
        <dbReference type="ARBA" id="ARBA00022528"/>
    </source>
</evidence>
<evidence type="ECO:0000256" key="1">
    <source>
        <dbReference type="ARBA" id="ARBA00004229"/>
    </source>
</evidence>
<comment type="similarity">
    <text evidence="2">Belongs to the chloroplast-specific ribosomal protein cS23 family.</text>
</comment>
<dbReference type="AlphaFoldDB" id="A0A3G3LL05"/>